<dbReference type="GO" id="GO:0004672">
    <property type="term" value="F:protein kinase activity"/>
    <property type="evidence" value="ECO:0007669"/>
    <property type="project" value="InterPro"/>
</dbReference>
<accession>A0AAV0BH81</accession>
<evidence type="ECO:0000259" key="4">
    <source>
        <dbReference type="PROSITE" id="PS50011"/>
    </source>
</evidence>
<dbReference type="PANTHER" id="PTHR45832:SF22">
    <property type="entry name" value="SERINE_THREONINE-PROTEIN KINASE SAMKA-RELATED"/>
    <property type="match status" value="1"/>
</dbReference>
<evidence type="ECO:0000256" key="3">
    <source>
        <dbReference type="ARBA" id="ARBA00022840"/>
    </source>
</evidence>
<evidence type="ECO:0000313" key="5">
    <source>
        <dbReference type="EMBL" id="CAH7685292.1"/>
    </source>
</evidence>
<keyword evidence="2" id="KW-0547">Nucleotide-binding</keyword>
<comment type="similarity">
    <text evidence="1">Belongs to the protein kinase superfamily. STE Ser/Thr protein kinase family. STE20 subfamily.</text>
</comment>
<reference evidence="5" key="1">
    <citation type="submission" date="2022-06" db="EMBL/GenBank/DDBJ databases">
        <authorList>
            <consortium name="SYNGENTA / RWTH Aachen University"/>
        </authorList>
    </citation>
    <scope>NUCLEOTIDE SEQUENCE</scope>
</reference>
<keyword evidence="6" id="KW-1185">Reference proteome</keyword>
<protein>
    <recommendedName>
        <fullName evidence="4">Protein kinase domain-containing protein</fullName>
    </recommendedName>
</protein>
<proteinExistence type="inferred from homology"/>
<dbReference type="PANTHER" id="PTHR45832">
    <property type="entry name" value="SERINE/THREONINE-PROTEIN KINASE SAMKA-RELATED-RELATED"/>
    <property type="match status" value="1"/>
</dbReference>
<dbReference type="Gene3D" id="3.30.200.20">
    <property type="entry name" value="Phosphorylase Kinase, domain 1"/>
    <property type="match status" value="1"/>
</dbReference>
<organism evidence="5 6">
    <name type="scientific">Phakopsora pachyrhizi</name>
    <name type="common">Asian soybean rust disease fungus</name>
    <dbReference type="NCBI Taxonomy" id="170000"/>
    <lineage>
        <taxon>Eukaryota</taxon>
        <taxon>Fungi</taxon>
        <taxon>Dikarya</taxon>
        <taxon>Basidiomycota</taxon>
        <taxon>Pucciniomycotina</taxon>
        <taxon>Pucciniomycetes</taxon>
        <taxon>Pucciniales</taxon>
        <taxon>Phakopsoraceae</taxon>
        <taxon>Phakopsora</taxon>
    </lineage>
</organism>
<dbReference type="SUPFAM" id="SSF56112">
    <property type="entry name" value="Protein kinase-like (PK-like)"/>
    <property type="match status" value="1"/>
</dbReference>
<dbReference type="Pfam" id="PF00069">
    <property type="entry name" value="Pkinase"/>
    <property type="match status" value="1"/>
</dbReference>
<dbReference type="EMBL" id="CALTRL010005719">
    <property type="protein sequence ID" value="CAH7685292.1"/>
    <property type="molecule type" value="Genomic_DNA"/>
</dbReference>
<dbReference type="InterPro" id="IPR011009">
    <property type="entry name" value="Kinase-like_dom_sf"/>
</dbReference>
<dbReference type="Proteomes" id="UP001153365">
    <property type="component" value="Unassembled WGS sequence"/>
</dbReference>
<evidence type="ECO:0000256" key="2">
    <source>
        <dbReference type="ARBA" id="ARBA00022741"/>
    </source>
</evidence>
<dbReference type="InterPro" id="IPR000719">
    <property type="entry name" value="Prot_kinase_dom"/>
</dbReference>
<dbReference type="GO" id="GO:0005524">
    <property type="term" value="F:ATP binding"/>
    <property type="evidence" value="ECO:0007669"/>
    <property type="project" value="UniProtKB-KW"/>
</dbReference>
<dbReference type="InterPro" id="IPR051931">
    <property type="entry name" value="PAK3-like"/>
</dbReference>
<name>A0AAV0BH81_PHAPC</name>
<comment type="caution">
    <text evidence="5">The sequence shown here is derived from an EMBL/GenBank/DDBJ whole genome shotgun (WGS) entry which is preliminary data.</text>
</comment>
<evidence type="ECO:0000256" key="1">
    <source>
        <dbReference type="ARBA" id="ARBA00008874"/>
    </source>
</evidence>
<keyword evidence="3" id="KW-0067">ATP-binding</keyword>
<feature type="non-terminal residue" evidence="5">
    <location>
        <position position="1"/>
    </location>
</feature>
<dbReference type="PROSITE" id="PS50011">
    <property type="entry name" value="PROTEIN_KINASE_DOM"/>
    <property type="match status" value="1"/>
</dbReference>
<gene>
    <name evidence="5" type="ORF">PPACK8108_LOCUS19788</name>
</gene>
<sequence length="167" mass="19315">QRILKLSEAQILAKMRAVFSPSNPNSLYAKIKKVGQGASRNVYIEKTLTNSNKVAIMQMNLKVQSLKELIVNEILVMKESQYPNIVNFLNSFIVKDDQLWVLMEYMEGDTLTDVIDNNLMLEDHIFSIYFEVKLSPTNTFIFISFSPTLDLTKLVEDLLNNTYYHLR</sequence>
<dbReference type="AlphaFoldDB" id="A0AAV0BH81"/>
<evidence type="ECO:0000313" key="6">
    <source>
        <dbReference type="Proteomes" id="UP001153365"/>
    </source>
</evidence>
<feature type="domain" description="Protein kinase" evidence="4">
    <location>
        <begin position="28"/>
        <end position="167"/>
    </location>
</feature>